<dbReference type="InterPro" id="IPR009061">
    <property type="entry name" value="DNA-bd_dom_put_sf"/>
</dbReference>
<dbReference type="InterPro" id="IPR011791">
    <property type="entry name" value="CadR-PbrR"/>
</dbReference>
<dbReference type="STRING" id="1219032.GCA_001515545_00645"/>
<dbReference type="RefSeq" id="WP_098066181.1">
    <property type="nucleotide sequence ID" value="NZ_DALZQJ010000045.1"/>
</dbReference>
<dbReference type="PROSITE" id="PS00552">
    <property type="entry name" value="HTH_MERR_1"/>
    <property type="match status" value="1"/>
</dbReference>
<dbReference type="PANTHER" id="PTHR30204">
    <property type="entry name" value="REDOX-CYCLING DRUG-SENSING TRANSCRIPTIONAL ACTIVATOR SOXR"/>
    <property type="match status" value="1"/>
</dbReference>
<dbReference type="InterPro" id="IPR000551">
    <property type="entry name" value="MerR-type_HTH_dom"/>
</dbReference>
<dbReference type="Pfam" id="PF13411">
    <property type="entry name" value="MerR_1"/>
    <property type="match status" value="1"/>
</dbReference>
<evidence type="ECO:0000313" key="4">
    <source>
        <dbReference type="Proteomes" id="UP000220246"/>
    </source>
</evidence>
<dbReference type="EMBL" id="PDEA01000001">
    <property type="protein sequence ID" value="PEH89969.1"/>
    <property type="molecule type" value="Genomic_DNA"/>
</dbReference>
<dbReference type="CDD" id="cd04784">
    <property type="entry name" value="HTH_CadR-PbrR"/>
    <property type="match status" value="1"/>
</dbReference>
<feature type="domain" description="HTH merR-type" evidence="2">
    <location>
        <begin position="1"/>
        <end position="72"/>
    </location>
</feature>
<gene>
    <name evidence="3" type="ORF">CRM82_16450</name>
</gene>
<proteinExistence type="predicted"/>
<dbReference type="GO" id="GO:0003700">
    <property type="term" value="F:DNA-binding transcription factor activity"/>
    <property type="evidence" value="ECO:0007669"/>
    <property type="project" value="InterPro"/>
</dbReference>
<accession>A0A2A7UX82</accession>
<dbReference type="GO" id="GO:0045893">
    <property type="term" value="P:positive regulation of DNA-templated transcription"/>
    <property type="evidence" value="ECO:0007669"/>
    <property type="project" value="InterPro"/>
</dbReference>
<protein>
    <submittedName>
        <fullName evidence="3">MerR family transcriptional regulator</fullName>
    </submittedName>
</protein>
<dbReference type="Gene3D" id="1.10.1660.10">
    <property type="match status" value="1"/>
</dbReference>
<comment type="caution">
    <text evidence="3">The sequence shown here is derived from an EMBL/GenBank/DDBJ whole genome shotgun (WGS) entry which is preliminary data.</text>
</comment>
<keyword evidence="4" id="KW-1185">Reference proteome</keyword>
<dbReference type="SMART" id="SM00422">
    <property type="entry name" value="HTH_MERR"/>
    <property type="match status" value="1"/>
</dbReference>
<dbReference type="PROSITE" id="PS50937">
    <property type="entry name" value="HTH_MERR_2"/>
    <property type="match status" value="1"/>
</dbReference>
<dbReference type="SUPFAM" id="SSF46955">
    <property type="entry name" value="Putative DNA-binding domain"/>
    <property type="match status" value="1"/>
</dbReference>
<organism evidence="3 4">
    <name type="scientific">Comamonas terrigena</name>
    <dbReference type="NCBI Taxonomy" id="32013"/>
    <lineage>
        <taxon>Bacteria</taxon>
        <taxon>Pseudomonadati</taxon>
        <taxon>Pseudomonadota</taxon>
        <taxon>Betaproteobacteria</taxon>
        <taxon>Burkholderiales</taxon>
        <taxon>Comamonadaceae</taxon>
        <taxon>Comamonas</taxon>
    </lineage>
</organism>
<name>A0A2A7UX82_COMTR</name>
<dbReference type="OrthoDB" id="9808480at2"/>
<dbReference type="GO" id="GO:0003677">
    <property type="term" value="F:DNA binding"/>
    <property type="evidence" value="ECO:0007669"/>
    <property type="project" value="UniProtKB-KW"/>
</dbReference>
<reference evidence="4" key="1">
    <citation type="submission" date="2017-09" db="EMBL/GenBank/DDBJ databases">
        <title>FDA dAtabase for Regulatory Grade micrObial Sequences (FDA-ARGOS): Supporting development and validation of Infectious Disease Dx tests.</title>
        <authorList>
            <person name="Minogue T."/>
            <person name="Wolcott M."/>
            <person name="Wasieloski L."/>
            <person name="Aguilar W."/>
            <person name="Moore D."/>
            <person name="Tallon L."/>
            <person name="Sadzewicz L."/>
            <person name="Ott S."/>
            <person name="Zhao X."/>
            <person name="Nagaraj S."/>
            <person name="Vavikolanu K."/>
            <person name="Aluvathingal J."/>
            <person name="Nadendla S."/>
            <person name="Sichtig H."/>
        </authorList>
    </citation>
    <scope>NUCLEOTIDE SEQUENCE [LARGE SCALE GENOMIC DNA]</scope>
    <source>
        <strain evidence="4">FDAARGOS_394</strain>
    </source>
</reference>
<sequence>MSQYRIGEAARLSGVSAANIRYYEREGLVRPSGRAENDYRFFTDADLHRLRFIRMCRALDMSLDEVRTLLALDLNSKEDCAAANATVNGHLQHVRERLHELQILEQELLALRGRCDGSDAHCHIIEALHAQADAPLEEARPPAAGASKRHV</sequence>
<dbReference type="Proteomes" id="UP000220246">
    <property type="component" value="Unassembled WGS sequence"/>
</dbReference>
<dbReference type="InterPro" id="IPR047057">
    <property type="entry name" value="MerR_fam"/>
</dbReference>
<evidence type="ECO:0000259" key="2">
    <source>
        <dbReference type="PROSITE" id="PS50937"/>
    </source>
</evidence>
<keyword evidence="1" id="KW-0238">DNA-binding</keyword>
<evidence type="ECO:0000313" key="3">
    <source>
        <dbReference type="EMBL" id="PEH89969.1"/>
    </source>
</evidence>
<evidence type="ECO:0000256" key="1">
    <source>
        <dbReference type="ARBA" id="ARBA00023125"/>
    </source>
</evidence>
<dbReference type="AlphaFoldDB" id="A0A2A7UX82"/>
<dbReference type="PANTHER" id="PTHR30204:SF92">
    <property type="entry name" value="HTH-TYPE TRANSCRIPTIONAL REGULATOR ZNTR"/>
    <property type="match status" value="1"/>
</dbReference>
<dbReference type="GO" id="GO:0046872">
    <property type="term" value="F:metal ion binding"/>
    <property type="evidence" value="ECO:0007669"/>
    <property type="project" value="InterPro"/>
</dbReference>
<dbReference type="GeneID" id="80802207"/>
<dbReference type="PRINTS" id="PR00040">
    <property type="entry name" value="HTHMERR"/>
</dbReference>